<feature type="binding site" evidence="4">
    <location>
        <position position="244"/>
    </location>
    <ligand>
        <name>substrate</name>
    </ligand>
</feature>
<dbReference type="PANTHER" id="PTHR36845">
    <property type="entry name" value="HYDROLASE, PUTATIVE (AFU_ORTHOLOGUE AFUA_7G05090)-RELATED"/>
    <property type="match status" value="1"/>
</dbReference>
<evidence type="ECO:0000313" key="5">
    <source>
        <dbReference type="EMBL" id="MBB5353455.1"/>
    </source>
</evidence>
<evidence type="ECO:0000256" key="4">
    <source>
        <dbReference type="PIRSR" id="PIRSR610905-2"/>
    </source>
</evidence>
<dbReference type="SUPFAM" id="SSF48208">
    <property type="entry name" value="Six-hairpin glycosidases"/>
    <property type="match status" value="1"/>
</dbReference>
<feature type="active site" description="Proton donor" evidence="3">
    <location>
        <position position="173"/>
    </location>
</feature>
<dbReference type="PANTHER" id="PTHR36845:SF1">
    <property type="entry name" value="HYDROLASE, PUTATIVE (AFU_ORTHOLOGUE AFUA_7G05090)-RELATED"/>
    <property type="match status" value="1"/>
</dbReference>
<dbReference type="InterPro" id="IPR012341">
    <property type="entry name" value="6hp_glycosidase-like_sf"/>
</dbReference>
<feature type="binding site" evidence="4">
    <location>
        <position position="248"/>
    </location>
    <ligand>
        <name>substrate</name>
    </ligand>
</feature>
<feature type="active site" description="Nucleophile" evidence="3">
    <location>
        <position position="110"/>
    </location>
</feature>
<gene>
    <name evidence="5" type="ORF">HNR46_003716</name>
</gene>
<sequence length="391" mass="43634">MSIPNSCSIAPVTDSFVFERAFAICTEKTLRNLPALAASGRTWAFHPVGHYEEWIEGFLEIGNWTAGFFAGMGVLGWRQSGNLAFLHRLLELEPLFQRKVTEGAADTMHDLGFLFSPYAVALATLTGEGKFRDLGIRAAELLAGRFIPAGNYIRAWGRMDEQGTNYDGLAIIDCMMNLPLLYWAGEVTGEARFREIALRHSDTTLAHFIREDGSVYHSFRFHEDGTPKGPDNYCGRAVESHWARGAAWAMYGFALGYRHTRDERYLEASMKVTRKWVSLLDEEVVPVWDFRLGEGETKLRDSSAAAIAVCAIQELGALGNADAEMIVTKKALLARLCSDDYFDSRLGVRGVLKKGEVGDGVGKARYAYTSWGDYFFMEGLAREIGVEVSWW</sequence>
<dbReference type="Gene3D" id="1.50.10.10">
    <property type="match status" value="1"/>
</dbReference>
<keyword evidence="1 5" id="KW-0378">Hydrolase</keyword>
<dbReference type="InterPro" id="IPR052369">
    <property type="entry name" value="UG_Glycosaminoglycan_Hydrolase"/>
</dbReference>
<comment type="caution">
    <text evidence="5">The sequence shown here is derived from an EMBL/GenBank/DDBJ whole genome shotgun (WGS) entry which is preliminary data.</text>
</comment>
<proteinExistence type="inferred from homology"/>
<organism evidence="5 6">
    <name type="scientific">Haloferula luteola</name>
    <dbReference type="NCBI Taxonomy" id="595692"/>
    <lineage>
        <taxon>Bacteria</taxon>
        <taxon>Pseudomonadati</taxon>
        <taxon>Verrucomicrobiota</taxon>
        <taxon>Verrucomicrobiia</taxon>
        <taxon>Verrucomicrobiales</taxon>
        <taxon>Verrucomicrobiaceae</taxon>
        <taxon>Haloferula</taxon>
    </lineage>
</organism>
<evidence type="ECO:0000256" key="3">
    <source>
        <dbReference type="PIRSR" id="PIRSR610905-1"/>
    </source>
</evidence>
<dbReference type="GO" id="GO:0052757">
    <property type="term" value="F:chondroitin hydrolase activity"/>
    <property type="evidence" value="ECO:0007669"/>
    <property type="project" value="TreeGrafter"/>
</dbReference>
<name>A0A840V605_9BACT</name>
<keyword evidence="5" id="KW-0326">Glycosidase</keyword>
<dbReference type="Pfam" id="PF07470">
    <property type="entry name" value="Glyco_hydro_88"/>
    <property type="match status" value="1"/>
</dbReference>
<dbReference type="EC" id="3.2.1.180" evidence="5"/>
<evidence type="ECO:0000313" key="6">
    <source>
        <dbReference type="Proteomes" id="UP000557717"/>
    </source>
</evidence>
<dbReference type="EMBL" id="JACHFD010000026">
    <property type="protein sequence ID" value="MBB5353455.1"/>
    <property type="molecule type" value="Genomic_DNA"/>
</dbReference>
<evidence type="ECO:0000256" key="1">
    <source>
        <dbReference type="ARBA" id="ARBA00022801"/>
    </source>
</evidence>
<accession>A0A840V605</accession>
<dbReference type="GO" id="GO:0000272">
    <property type="term" value="P:polysaccharide catabolic process"/>
    <property type="evidence" value="ECO:0007669"/>
    <property type="project" value="TreeGrafter"/>
</dbReference>
<keyword evidence="6" id="KW-1185">Reference proteome</keyword>
<comment type="similarity">
    <text evidence="2">Belongs to the glycosyl hydrolase 88 family.</text>
</comment>
<feature type="binding site" evidence="4">
    <location>
        <position position="173"/>
    </location>
    <ligand>
        <name>substrate</name>
    </ligand>
</feature>
<dbReference type="InterPro" id="IPR008928">
    <property type="entry name" value="6-hairpin_glycosidase_sf"/>
</dbReference>
<reference evidence="5 6" key="1">
    <citation type="submission" date="2020-08" db="EMBL/GenBank/DDBJ databases">
        <title>Genomic Encyclopedia of Type Strains, Phase IV (KMG-IV): sequencing the most valuable type-strain genomes for metagenomic binning, comparative biology and taxonomic classification.</title>
        <authorList>
            <person name="Goeker M."/>
        </authorList>
    </citation>
    <scope>NUCLEOTIDE SEQUENCE [LARGE SCALE GENOMIC DNA]</scope>
    <source>
        <strain evidence="5 6">YC6886</strain>
    </source>
</reference>
<dbReference type="AlphaFoldDB" id="A0A840V605"/>
<dbReference type="GO" id="GO:0102212">
    <property type="term" value="F:unsaturated chondroitin disaccharide hydrolase activity"/>
    <property type="evidence" value="ECO:0007669"/>
    <property type="project" value="UniProtKB-EC"/>
</dbReference>
<dbReference type="RefSeq" id="WP_184021357.1">
    <property type="nucleotide sequence ID" value="NZ_JACHFD010000026.1"/>
</dbReference>
<dbReference type="InterPro" id="IPR010905">
    <property type="entry name" value="Glyco_hydro_88"/>
</dbReference>
<feature type="binding site" evidence="4">
    <location>
        <position position="110"/>
    </location>
    <ligand>
        <name>substrate</name>
    </ligand>
</feature>
<protein>
    <submittedName>
        <fullName evidence="5">Unsaturated chondroitin disaccharide hydrolase</fullName>
        <ecNumber evidence="5">3.2.1.180</ecNumber>
    </submittedName>
</protein>
<evidence type="ECO:0000256" key="2">
    <source>
        <dbReference type="ARBA" id="ARBA00038358"/>
    </source>
</evidence>
<dbReference type="Proteomes" id="UP000557717">
    <property type="component" value="Unassembled WGS sequence"/>
</dbReference>